<keyword evidence="3" id="KW-1185">Reference proteome</keyword>
<dbReference type="PANTHER" id="PTHR13504:SF38">
    <property type="entry name" value="FIDO DOMAIN-CONTAINING PROTEIN"/>
    <property type="match status" value="1"/>
</dbReference>
<accession>A0A3N0ASF4</accession>
<dbReference type="InterPro" id="IPR036597">
    <property type="entry name" value="Fido-like_dom_sf"/>
</dbReference>
<dbReference type="InterPro" id="IPR040198">
    <property type="entry name" value="Fido_containing"/>
</dbReference>
<dbReference type="RefSeq" id="WP_123209638.1">
    <property type="nucleotide sequence ID" value="NZ_JBHTHO010000026.1"/>
</dbReference>
<reference evidence="3" key="1">
    <citation type="submission" date="2018-05" db="EMBL/GenBank/DDBJ databases">
        <title>Genome Sequencing of selected type strains of the family Eggerthellaceae.</title>
        <authorList>
            <person name="Danylec N."/>
            <person name="Stoll D.A."/>
            <person name="Doetsch A."/>
            <person name="Huch M."/>
        </authorList>
    </citation>
    <scope>NUCLEOTIDE SEQUENCE [LARGE SCALE GENOMIC DNA]</scope>
    <source>
        <strain evidence="3">DSM 24851</strain>
    </source>
</reference>
<gene>
    <name evidence="2" type="ORF">DMP06_10245</name>
</gene>
<comment type="caution">
    <text evidence="2">The sequence shown here is derived from an EMBL/GenBank/DDBJ whole genome shotgun (WGS) entry which is preliminary data.</text>
</comment>
<dbReference type="EMBL" id="QIBX01000023">
    <property type="protein sequence ID" value="RNL37783.1"/>
    <property type="molecule type" value="Genomic_DNA"/>
</dbReference>
<proteinExistence type="predicted"/>
<dbReference type="OrthoDB" id="9813719at2"/>
<dbReference type="PROSITE" id="PS51459">
    <property type="entry name" value="FIDO"/>
    <property type="match status" value="1"/>
</dbReference>
<evidence type="ECO:0000313" key="2">
    <source>
        <dbReference type="EMBL" id="RNL37783.1"/>
    </source>
</evidence>
<evidence type="ECO:0000259" key="1">
    <source>
        <dbReference type="PROSITE" id="PS51459"/>
    </source>
</evidence>
<dbReference type="InterPro" id="IPR003812">
    <property type="entry name" value="Fido"/>
</dbReference>
<evidence type="ECO:0000313" key="3">
    <source>
        <dbReference type="Proteomes" id="UP000269591"/>
    </source>
</evidence>
<sequence length="406" mass="45000">MFTPEPLKGRAFFVSPETQARTARAERMFVRMESKAQEGAMGVALRRALARLEAVSTIRIEGKRPRVKAILFLESVLDERTALTDEKLQSTDAFDFEGANDREVAVEVVRYVQALEHIYRGDGARPFGVEELLDIHSIVLHGKPANETGSTLRRSPFRLDSEVGAKAYAPPSPQRIPALVEDLCMFINRQEYAPTAQSAIAHFQFESIKPFKSGMDKTGRLMCHAVFHRQGLARSIIAPIGLEPAIDTKSHAELLMPYHFGKSVDGQNLGKHLNRWIEFCAWSEEVSIRTADAFLDAMLRLKDAWYEELGRPNKGSAAMALITLLPGVPVLTASQAARLSGKSVTAVHDAFARLEAAGIVEVVETSQRNRVFSAPRAVTLFEELVNKLVPNDPVARNSFVPSFFIS</sequence>
<dbReference type="Pfam" id="PF02661">
    <property type="entry name" value="Fic"/>
    <property type="match status" value="1"/>
</dbReference>
<feature type="domain" description="Fido" evidence="1">
    <location>
        <begin position="127"/>
        <end position="279"/>
    </location>
</feature>
<dbReference type="Proteomes" id="UP000269591">
    <property type="component" value="Unassembled WGS sequence"/>
</dbReference>
<dbReference type="AlphaFoldDB" id="A0A3N0ASF4"/>
<dbReference type="Gene3D" id="1.10.3290.10">
    <property type="entry name" value="Fido-like domain"/>
    <property type="match status" value="1"/>
</dbReference>
<name>A0A3N0ASF4_9ACTN</name>
<organism evidence="2 3">
    <name type="scientific">Slackia equolifaciens</name>
    <dbReference type="NCBI Taxonomy" id="498718"/>
    <lineage>
        <taxon>Bacteria</taxon>
        <taxon>Bacillati</taxon>
        <taxon>Actinomycetota</taxon>
        <taxon>Coriobacteriia</taxon>
        <taxon>Eggerthellales</taxon>
        <taxon>Eggerthellaceae</taxon>
        <taxon>Slackia</taxon>
    </lineage>
</organism>
<protein>
    <recommendedName>
        <fullName evidence="1">Fido domain-containing protein</fullName>
    </recommendedName>
</protein>
<dbReference type="PANTHER" id="PTHR13504">
    <property type="entry name" value="FIDO DOMAIN-CONTAINING PROTEIN DDB_G0283145"/>
    <property type="match status" value="1"/>
</dbReference>
<dbReference type="SUPFAM" id="SSF140931">
    <property type="entry name" value="Fic-like"/>
    <property type="match status" value="1"/>
</dbReference>